<accession>A0A8J2KBS9</accession>
<comment type="caution">
    <text evidence="2">The sequence shown here is derived from an EMBL/GenBank/DDBJ whole genome shotgun (WGS) entry which is preliminary data.</text>
</comment>
<sequence>MENKNETGTRDNVDSREWKVHGNQSVSVIPEVEVEVPINHPRTVDSCSGPGFFPDPDDCMKFVKCSYIERDDNILLVREVFDCPPGSDLWCQSIQICTFAFNCPQACSS</sequence>
<gene>
    <name evidence="2" type="ORF">AFUS01_LOCUS25462</name>
</gene>
<dbReference type="GO" id="GO:0005576">
    <property type="term" value="C:extracellular region"/>
    <property type="evidence" value="ECO:0007669"/>
    <property type="project" value="InterPro"/>
</dbReference>
<dbReference type="SMART" id="SM00494">
    <property type="entry name" value="ChtBD2"/>
    <property type="match status" value="1"/>
</dbReference>
<proteinExistence type="predicted"/>
<dbReference type="OrthoDB" id="6020543at2759"/>
<dbReference type="Proteomes" id="UP000708208">
    <property type="component" value="Unassembled WGS sequence"/>
</dbReference>
<dbReference type="EMBL" id="CAJVCH010329213">
    <property type="protein sequence ID" value="CAG7786916.1"/>
    <property type="molecule type" value="Genomic_DNA"/>
</dbReference>
<dbReference type="AlphaFoldDB" id="A0A8J2KBS9"/>
<dbReference type="GO" id="GO:0008061">
    <property type="term" value="F:chitin binding"/>
    <property type="evidence" value="ECO:0007669"/>
    <property type="project" value="InterPro"/>
</dbReference>
<protein>
    <recommendedName>
        <fullName evidence="1">Chitin-binding type-2 domain-containing protein</fullName>
    </recommendedName>
</protein>
<name>A0A8J2KBS9_9HEXA</name>
<dbReference type="InterPro" id="IPR002557">
    <property type="entry name" value="Chitin-bd_dom"/>
</dbReference>
<organism evidence="2 3">
    <name type="scientific">Allacma fusca</name>
    <dbReference type="NCBI Taxonomy" id="39272"/>
    <lineage>
        <taxon>Eukaryota</taxon>
        <taxon>Metazoa</taxon>
        <taxon>Ecdysozoa</taxon>
        <taxon>Arthropoda</taxon>
        <taxon>Hexapoda</taxon>
        <taxon>Collembola</taxon>
        <taxon>Symphypleona</taxon>
        <taxon>Sminthuridae</taxon>
        <taxon>Allacma</taxon>
    </lineage>
</organism>
<evidence type="ECO:0000259" key="1">
    <source>
        <dbReference type="SMART" id="SM00494"/>
    </source>
</evidence>
<reference evidence="2" key="1">
    <citation type="submission" date="2021-06" db="EMBL/GenBank/DDBJ databases">
        <authorList>
            <person name="Hodson N. C."/>
            <person name="Mongue J. A."/>
            <person name="Jaron S. K."/>
        </authorList>
    </citation>
    <scope>NUCLEOTIDE SEQUENCE</scope>
</reference>
<evidence type="ECO:0000313" key="3">
    <source>
        <dbReference type="Proteomes" id="UP000708208"/>
    </source>
</evidence>
<keyword evidence="3" id="KW-1185">Reference proteome</keyword>
<feature type="domain" description="Chitin-binding type-2" evidence="1">
    <location>
        <begin position="45"/>
        <end position="105"/>
    </location>
</feature>
<evidence type="ECO:0000313" key="2">
    <source>
        <dbReference type="EMBL" id="CAG7786916.1"/>
    </source>
</evidence>